<sequence length="221" mass="24379">MTKELPVLLRFSHRVGLFGLALIVITCVIAAIVYRGDAGENFSFLTHTLSELGRYRTSEWALLANGGLFFGGLSLVASFAMRLWLVKDKEIKVALYLSGIVLSLIIAGVGLFPINVGSLHAGTVVAFYLVSPICAVLYCVSLWREKAFLWGIIPAVLTSYFAIDAFSCACGELLLMDRYAFGLFGDARPDIWWPAARSWLLLFSVGGWLFFTLGVLHRDDE</sequence>
<keyword evidence="3" id="KW-1185">Reference proteome</keyword>
<dbReference type="Proteomes" id="UP000501602">
    <property type="component" value="Chromosome"/>
</dbReference>
<reference evidence="2 3" key="1">
    <citation type="submission" date="2020-04" db="EMBL/GenBank/DDBJ databases">
        <title>Ferrimonas sp. S7 isolated from sea water.</title>
        <authorList>
            <person name="Bae S.S."/>
            <person name="Baek K."/>
        </authorList>
    </citation>
    <scope>NUCLEOTIDE SEQUENCE [LARGE SCALE GENOMIC DNA]</scope>
    <source>
        <strain evidence="2 3">S7</strain>
    </source>
</reference>
<evidence type="ECO:0008006" key="4">
    <source>
        <dbReference type="Google" id="ProtNLM"/>
    </source>
</evidence>
<feature type="transmembrane region" description="Helical" evidence="1">
    <location>
        <begin position="93"/>
        <end position="114"/>
    </location>
</feature>
<dbReference type="KEGG" id="fes:HER31_11300"/>
<keyword evidence="1" id="KW-0472">Membrane</keyword>
<proteinExistence type="predicted"/>
<dbReference type="RefSeq" id="WP_168660676.1">
    <property type="nucleotide sequence ID" value="NZ_CP051180.1"/>
</dbReference>
<feature type="transmembrane region" description="Helical" evidence="1">
    <location>
        <begin position="15"/>
        <end position="34"/>
    </location>
</feature>
<evidence type="ECO:0000256" key="1">
    <source>
        <dbReference type="SAM" id="Phobius"/>
    </source>
</evidence>
<dbReference type="EMBL" id="CP051180">
    <property type="protein sequence ID" value="QIZ77416.1"/>
    <property type="molecule type" value="Genomic_DNA"/>
</dbReference>
<keyword evidence="1" id="KW-0812">Transmembrane</keyword>
<feature type="transmembrane region" description="Helical" evidence="1">
    <location>
        <begin position="147"/>
        <end position="176"/>
    </location>
</feature>
<gene>
    <name evidence="2" type="ORF">HER31_11300</name>
</gene>
<protein>
    <recommendedName>
        <fullName evidence="4">DUF998 domain-containing protein</fullName>
    </recommendedName>
</protein>
<feature type="transmembrane region" description="Helical" evidence="1">
    <location>
        <begin position="60"/>
        <end position="81"/>
    </location>
</feature>
<dbReference type="AlphaFoldDB" id="A0A6H1UGS5"/>
<accession>A0A6H1UGS5</accession>
<feature type="transmembrane region" description="Helical" evidence="1">
    <location>
        <begin position="120"/>
        <end position="140"/>
    </location>
</feature>
<keyword evidence="1" id="KW-1133">Transmembrane helix</keyword>
<feature type="transmembrane region" description="Helical" evidence="1">
    <location>
        <begin position="196"/>
        <end position="216"/>
    </location>
</feature>
<name>A0A6H1UGS5_9GAMM</name>
<evidence type="ECO:0000313" key="3">
    <source>
        <dbReference type="Proteomes" id="UP000501602"/>
    </source>
</evidence>
<evidence type="ECO:0000313" key="2">
    <source>
        <dbReference type="EMBL" id="QIZ77416.1"/>
    </source>
</evidence>
<organism evidence="2 3">
    <name type="scientific">Ferrimonas lipolytica</name>
    <dbReference type="NCBI Taxonomy" id="2724191"/>
    <lineage>
        <taxon>Bacteria</taxon>
        <taxon>Pseudomonadati</taxon>
        <taxon>Pseudomonadota</taxon>
        <taxon>Gammaproteobacteria</taxon>
        <taxon>Alteromonadales</taxon>
        <taxon>Ferrimonadaceae</taxon>
        <taxon>Ferrimonas</taxon>
    </lineage>
</organism>